<protein>
    <submittedName>
        <fullName evidence="1">Uncharacterized protein</fullName>
    </submittedName>
</protein>
<evidence type="ECO:0000313" key="1">
    <source>
        <dbReference type="EMBL" id="KAF6094926.1"/>
    </source>
</evidence>
<dbReference type="AlphaFoldDB" id="A0A834DW52"/>
<reference evidence="1 2" key="1">
    <citation type="journal article" date="2020" name="Nature">
        <title>Six reference-quality genomes reveal evolution of bat adaptations.</title>
        <authorList>
            <person name="Jebb D."/>
            <person name="Huang Z."/>
            <person name="Pippel M."/>
            <person name="Hughes G.M."/>
            <person name="Lavrichenko K."/>
            <person name="Devanna P."/>
            <person name="Winkler S."/>
            <person name="Jermiin L.S."/>
            <person name="Skirmuntt E.C."/>
            <person name="Katzourakis A."/>
            <person name="Burkitt-Gray L."/>
            <person name="Ray D.A."/>
            <person name="Sullivan K.A.M."/>
            <person name="Roscito J.G."/>
            <person name="Kirilenko B.M."/>
            <person name="Davalos L.M."/>
            <person name="Corthals A.P."/>
            <person name="Power M.L."/>
            <person name="Jones G."/>
            <person name="Ransome R.D."/>
            <person name="Dechmann D.K.N."/>
            <person name="Locatelli A.G."/>
            <person name="Puechmaille S.J."/>
            <person name="Fedrigo O."/>
            <person name="Jarvis E.D."/>
            <person name="Hiller M."/>
            <person name="Vernes S.C."/>
            <person name="Myers E.W."/>
            <person name="Teeling E.C."/>
        </authorList>
    </citation>
    <scope>NUCLEOTIDE SEQUENCE [LARGE SCALE GENOMIC DNA]</scope>
    <source>
        <strain evidence="1">Bat1K_MPI-CBG_1</strain>
    </source>
</reference>
<gene>
    <name evidence="1" type="ORF">HJG60_011989</name>
</gene>
<comment type="caution">
    <text evidence="1">The sequence shown here is derived from an EMBL/GenBank/DDBJ whole genome shotgun (WGS) entry which is preliminary data.</text>
</comment>
<evidence type="ECO:0000313" key="2">
    <source>
        <dbReference type="Proteomes" id="UP000664940"/>
    </source>
</evidence>
<dbReference type="Proteomes" id="UP000664940">
    <property type="component" value="Unassembled WGS sequence"/>
</dbReference>
<proteinExistence type="predicted"/>
<name>A0A834DW52_9CHIR</name>
<dbReference type="EMBL" id="JABVXQ010000008">
    <property type="protein sequence ID" value="KAF6094926.1"/>
    <property type="molecule type" value="Genomic_DNA"/>
</dbReference>
<sequence length="139" mass="14833">MSLAQLSASFQSLPPLPTRKLGLSGADSCVRGFVYVLGPCGSFQQTQPLQVFSVRGFEALFPHAGTLDFEICLTPQLFLPVCPHTNVGLPALSAATSPARVLQLPCLESPPPQLPNSFPPTGLMDISSLTPWLSDFHTV</sequence>
<organism evidence="1 2">
    <name type="scientific">Phyllostomus discolor</name>
    <name type="common">pale spear-nosed bat</name>
    <dbReference type="NCBI Taxonomy" id="89673"/>
    <lineage>
        <taxon>Eukaryota</taxon>
        <taxon>Metazoa</taxon>
        <taxon>Chordata</taxon>
        <taxon>Craniata</taxon>
        <taxon>Vertebrata</taxon>
        <taxon>Euteleostomi</taxon>
        <taxon>Mammalia</taxon>
        <taxon>Eutheria</taxon>
        <taxon>Laurasiatheria</taxon>
        <taxon>Chiroptera</taxon>
        <taxon>Yangochiroptera</taxon>
        <taxon>Phyllostomidae</taxon>
        <taxon>Phyllostominae</taxon>
        <taxon>Phyllostomus</taxon>
    </lineage>
</organism>
<accession>A0A834DW52</accession>